<reference evidence="1 2" key="1">
    <citation type="journal article" date="2004" name="Extremophiles">
        <title>Halobacillus locisalis sp. nov., a halophilic bacterium isolated from a marine solar saltern of the Yellow Sea in Korea.</title>
        <authorList>
            <person name="Yoon J.H."/>
            <person name="Kang K.H."/>
            <person name="Oh T.K."/>
            <person name="Park Y.H."/>
        </authorList>
    </citation>
    <scope>NUCLEOTIDE SEQUENCE [LARGE SCALE GENOMIC DNA]</scope>
    <source>
        <strain evidence="1 2">KCTC 3788</strain>
    </source>
</reference>
<proteinExistence type="predicted"/>
<evidence type="ECO:0000313" key="2">
    <source>
        <dbReference type="Proteomes" id="UP000571017"/>
    </source>
</evidence>
<sequence>MSLPTVTLKAKHQASPVTVDRMTIYEQCQIIEARDDENHRYYLFFHKHHYLNYVSASKRPNSSFVSLAFQRGITFSGSHPLTQSLLSPSYKKQNFNTLFETLQHRWGHEETALIATYFHPFIKKPKLAHFIQTLFYKERRNGKMLSCYRILQLLEDFAPNHPLSDAFSGDLQFGQYEQRYKHDDEQLLLQDPIRVEKTLFHNRENTDSYQSLQSLYEKQSRSLEKTALSIDRAVRTQSTGDYEALLPLLSGYSDEDRLAFLTDLYERGLTTPFFLQDYWDTLIKNHRPERALSLMDEHEIRLTPHQSKTLIDLVRQHPLLSASLSPKSWEVLTSLFMKSDQPAHAKEILQQAISDLLNEYDPPYIVQWARPFESDPALKPIIDKLKEMETLSDDPNHQRRLGELYYEFRQSKRAIECMSWDMELYEKDPQPVQWLAKLYQEEGMQEEHKAYQQLYITMMKQA</sequence>
<name>A0A838CXJ6_9BACI</name>
<organism evidence="1 2">
    <name type="scientific">Halobacillus locisalis</name>
    <dbReference type="NCBI Taxonomy" id="220753"/>
    <lineage>
        <taxon>Bacteria</taxon>
        <taxon>Bacillati</taxon>
        <taxon>Bacillota</taxon>
        <taxon>Bacilli</taxon>
        <taxon>Bacillales</taxon>
        <taxon>Bacillaceae</taxon>
        <taxon>Halobacillus</taxon>
    </lineage>
</organism>
<keyword evidence="2" id="KW-1185">Reference proteome</keyword>
<accession>A0A838CXJ6</accession>
<protein>
    <submittedName>
        <fullName evidence="1">Uncharacterized protein</fullName>
    </submittedName>
</protein>
<gene>
    <name evidence="1" type="ORF">H0266_17285</name>
</gene>
<dbReference type="Gene3D" id="1.25.40.10">
    <property type="entry name" value="Tetratricopeptide repeat domain"/>
    <property type="match status" value="1"/>
</dbReference>
<dbReference type="EMBL" id="JACEFG010000004">
    <property type="protein sequence ID" value="MBA2176644.1"/>
    <property type="molecule type" value="Genomic_DNA"/>
</dbReference>
<dbReference type="AlphaFoldDB" id="A0A838CXJ6"/>
<comment type="caution">
    <text evidence="1">The sequence shown here is derived from an EMBL/GenBank/DDBJ whole genome shotgun (WGS) entry which is preliminary data.</text>
</comment>
<dbReference type="InterPro" id="IPR011990">
    <property type="entry name" value="TPR-like_helical_dom_sf"/>
</dbReference>
<dbReference type="Proteomes" id="UP000571017">
    <property type="component" value="Unassembled WGS sequence"/>
</dbReference>
<dbReference type="RefSeq" id="WP_181473702.1">
    <property type="nucleotide sequence ID" value="NZ_JACEFG010000004.1"/>
</dbReference>
<evidence type="ECO:0000313" key="1">
    <source>
        <dbReference type="EMBL" id="MBA2176644.1"/>
    </source>
</evidence>